<dbReference type="Gramene" id="AET7Gv21344300.2">
    <property type="protein sequence ID" value="AET7Gv21344300.2"/>
    <property type="gene ID" value="AET7Gv21344300"/>
</dbReference>
<protein>
    <submittedName>
        <fullName evidence="1">Uncharacterized protein</fullName>
    </submittedName>
</protein>
<name>A0A453TCV0_AEGTS</name>
<dbReference type="Proteomes" id="UP000015105">
    <property type="component" value="Chromosome 7D"/>
</dbReference>
<organism evidence="1 2">
    <name type="scientific">Aegilops tauschii subsp. strangulata</name>
    <name type="common">Goatgrass</name>
    <dbReference type="NCBI Taxonomy" id="200361"/>
    <lineage>
        <taxon>Eukaryota</taxon>
        <taxon>Viridiplantae</taxon>
        <taxon>Streptophyta</taxon>
        <taxon>Embryophyta</taxon>
        <taxon>Tracheophyta</taxon>
        <taxon>Spermatophyta</taxon>
        <taxon>Magnoliopsida</taxon>
        <taxon>Liliopsida</taxon>
        <taxon>Poales</taxon>
        <taxon>Poaceae</taxon>
        <taxon>BOP clade</taxon>
        <taxon>Pooideae</taxon>
        <taxon>Triticodae</taxon>
        <taxon>Triticeae</taxon>
        <taxon>Triticinae</taxon>
        <taxon>Aegilops</taxon>
    </lineage>
</organism>
<sequence>VHAAIYSSERAQAWQLIQLSNSCMLFHRICLVPAAHIALNRY</sequence>
<keyword evidence="2" id="KW-1185">Reference proteome</keyword>
<accession>A0A453TCV0</accession>
<evidence type="ECO:0000313" key="1">
    <source>
        <dbReference type="EnsemblPlants" id="AET7Gv21344300.2"/>
    </source>
</evidence>
<reference evidence="2" key="1">
    <citation type="journal article" date="2014" name="Science">
        <title>Ancient hybridizations among the ancestral genomes of bread wheat.</title>
        <authorList>
            <consortium name="International Wheat Genome Sequencing Consortium,"/>
            <person name="Marcussen T."/>
            <person name="Sandve S.R."/>
            <person name="Heier L."/>
            <person name="Spannagl M."/>
            <person name="Pfeifer M."/>
            <person name="Jakobsen K.S."/>
            <person name="Wulff B.B."/>
            <person name="Steuernagel B."/>
            <person name="Mayer K.F."/>
            <person name="Olsen O.A."/>
        </authorList>
    </citation>
    <scope>NUCLEOTIDE SEQUENCE [LARGE SCALE GENOMIC DNA]</scope>
    <source>
        <strain evidence="2">cv. AL8/78</strain>
    </source>
</reference>
<reference evidence="1" key="4">
    <citation type="submission" date="2019-03" db="UniProtKB">
        <authorList>
            <consortium name="EnsemblPlants"/>
        </authorList>
    </citation>
    <scope>IDENTIFICATION</scope>
</reference>
<proteinExistence type="predicted"/>
<dbReference type="EnsemblPlants" id="AET7Gv21344300.2">
    <property type="protein sequence ID" value="AET7Gv21344300.2"/>
    <property type="gene ID" value="AET7Gv21344300"/>
</dbReference>
<reference evidence="1" key="3">
    <citation type="journal article" date="2017" name="Nature">
        <title>Genome sequence of the progenitor of the wheat D genome Aegilops tauschii.</title>
        <authorList>
            <person name="Luo M.C."/>
            <person name="Gu Y.Q."/>
            <person name="Puiu D."/>
            <person name="Wang H."/>
            <person name="Twardziok S.O."/>
            <person name="Deal K.R."/>
            <person name="Huo N."/>
            <person name="Zhu T."/>
            <person name="Wang L."/>
            <person name="Wang Y."/>
            <person name="McGuire P.E."/>
            <person name="Liu S."/>
            <person name="Long H."/>
            <person name="Ramasamy R.K."/>
            <person name="Rodriguez J.C."/>
            <person name="Van S.L."/>
            <person name="Yuan L."/>
            <person name="Wang Z."/>
            <person name="Xia Z."/>
            <person name="Xiao L."/>
            <person name="Anderson O.D."/>
            <person name="Ouyang S."/>
            <person name="Liang Y."/>
            <person name="Zimin A.V."/>
            <person name="Pertea G."/>
            <person name="Qi P."/>
            <person name="Bennetzen J.L."/>
            <person name="Dai X."/>
            <person name="Dawson M.W."/>
            <person name="Muller H.G."/>
            <person name="Kugler K."/>
            <person name="Rivarola-Duarte L."/>
            <person name="Spannagl M."/>
            <person name="Mayer K.F.X."/>
            <person name="Lu F.H."/>
            <person name="Bevan M.W."/>
            <person name="Leroy P."/>
            <person name="Li P."/>
            <person name="You F.M."/>
            <person name="Sun Q."/>
            <person name="Liu Z."/>
            <person name="Lyons E."/>
            <person name="Wicker T."/>
            <person name="Salzberg S.L."/>
            <person name="Devos K.M."/>
            <person name="Dvorak J."/>
        </authorList>
    </citation>
    <scope>NUCLEOTIDE SEQUENCE [LARGE SCALE GENOMIC DNA]</scope>
    <source>
        <strain evidence="1">cv. AL8/78</strain>
    </source>
</reference>
<dbReference type="AlphaFoldDB" id="A0A453TCV0"/>
<evidence type="ECO:0000313" key="2">
    <source>
        <dbReference type="Proteomes" id="UP000015105"/>
    </source>
</evidence>
<reference evidence="2" key="2">
    <citation type="journal article" date="2017" name="Nat. Plants">
        <title>The Aegilops tauschii genome reveals multiple impacts of transposons.</title>
        <authorList>
            <person name="Zhao G."/>
            <person name="Zou C."/>
            <person name="Li K."/>
            <person name="Wang K."/>
            <person name="Li T."/>
            <person name="Gao L."/>
            <person name="Zhang X."/>
            <person name="Wang H."/>
            <person name="Yang Z."/>
            <person name="Liu X."/>
            <person name="Jiang W."/>
            <person name="Mao L."/>
            <person name="Kong X."/>
            <person name="Jiao Y."/>
            <person name="Jia J."/>
        </authorList>
    </citation>
    <scope>NUCLEOTIDE SEQUENCE [LARGE SCALE GENOMIC DNA]</scope>
    <source>
        <strain evidence="2">cv. AL8/78</strain>
    </source>
</reference>
<reference evidence="1" key="5">
    <citation type="journal article" date="2021" name="G3 (Bethesda)">
        <title>Aegilops tauschii genome assembly Aet v5.0 features greater sequence contiguity and improved annotation.</title>
        <authorList>
            <person name="Wang L."/>
            <person name="Zhu T."/>
            <person name="Rodriguez J.C."/>
            <person name="Deal K.R."/>
            <person name="Dubcovsky J."/>
            <person name="McGuire P.E."/>
            <person name="Lux T."/>
            <person name="Spannagl M."/>
            <person name="Mayer K.F.X."/>
            <person name="Baldrich P."/>
            <person name="Meyers B.C."/>
            <person name="Huo N."/>
            <person name="Gu Y.Q."/>
            <person name="Zhou H."/>
            <person name="Devos K.M."/>
            <person name="Bennetzen J.L."/>
            <person name="Unver T."/>
            <person name="Budak H."/>
            <person name="Gulick P.J."/>
            <person name="Galiba G."/>
            <person name="Kalapos B."/>
            <person name="Nelson D.R."/>
            <person name="Li P."/>
            <person name="You F.M."/>
            <person name="Luo M.C."/>
            <person name="Dvorak J."/>
        </authorList>
    </citation>
    <scope>NUCLEOTIDE SEQUENCE [LARGE SCALE GENOMIC DNA]</scope>
    <source>
        <strain evidence="1">cv. AL8/78</strain>
    </source>
</reference>